<accession>A0A9N8V5M4</accession>
<organism evidence="1 2">
    <name type="scientific">Funneliformis mosseae</name>
    <name type="common">Endomycorrhizal fungus</name>
    <name type="synonym">Glomus mosseae</name>
    <dbReference type="NCBI Taxonomy" id="27381"/>
    <lineage>
        <taxon>Eukaryota</taxon>
        <taxon>Fungi</taxon>
        <taxon>Fungi incertae sedis</taxon>
        <taxon>Mucoromycota</taxon>
        <taxon>Glomeromycotina</taxon>
        <taxon>Glomeromycetes</taxon>
        <taxon>Glomerales</taxon>
        <taxon>Glomeraceae</taxon>
        <taxon>Funneliformis</taxon>
    </lineage>
</organism>
<evidence type="ECO:0000313" key="1">
    <source>
        <dbReference type="EMBL" id="CAG8437486.1"/>
    </source>
</evidence>
<dbReference type="AlphaFoldDB" id="A0A9N8V5M4"/>
<proteinExistence type="predicted"/>
<reference evidence="1" key="1">
    <citation type="submission" date="2021-06" db="EMBL/GenBank/DDBJ databases">
        <authorList>
            <person name="Kallberg Y."/>
            <person name="Tangrot J."/>
            <person name="Rosling A."/>
        </authorList>
    </citation>
    <scope>NUCLEOTIDE SEQUENCE</scope>
    <source>
        <strain evidence="1">87-6 pot B 2015</strain>
    </source>
</reference>
<dbReference type="Proteomes" id="UP000789375">
    <property type="component" value="Unassembled WGS sequence"/>
</dbReference>
<protein>
    <submittedName>
        <fullName evidence="1">9044_t:CDS:1</fullName>
    </submittedName>
</protein>
<evidence type="ECO:0000313" key="2">
    <source>
        <dbReference type="Proteomes" id="UP000789375"/>
    </source>
</evidence>
<keyword evidence="2" id="KW-1185">Reference proteome</keyword>
<dbReference type="EMBL" id="CAJVPP010000048">
    <property type="protein sequence ID" value="CAG8437486.1"/>
    <property type="molecule type" value="Genomic_DNA"/>
</dbReference>
<sequence>MKSLYVELSIEIFKCIPSPINLLVTSRKWHNISQDPHARAEWLIFKYGRAHALFHSVRLGNSFITVEVIQALLSKNVILSRYFFQRLFMHFGNYDENLIKLKVEHNVNQVDFNRLRALKKNLSSPWGSNIPLSSFIKLITEGYNILNDHELAVKGNDMELFHFLSAGPLVINVAPQKLRQNLESIKDLILKKKFIPFPPNPKPKYEDTVEYVQLMQVRALEEYPPKDGYENSRQLNVVARAILIHPDLVILWKEIGYYEICDDVNELVIQGALLIFFPPSPPNTWECPDVDIIVARLKHLIDLGFQLTDSVIEEVFHLFEHKLNEIGDLLMNSFQVIRKESKSDIASSCLIYAIKPERNFKKTDLLEFLINKIDQPSIALKHALDHYKVGFKLNYKTIRTTTKIRSLSVHSNFYYWILKNCDPNSEISRKCFDDIFESRIWIELKLQETPERNIPKNLTTTSFNSICYIYLEFCNGKVPFNQDCKSYWQKSDLN</sequence>
<gene>
    <name evidence="1" type="ORF">FMOSSE_LOCUS517</name>
</gene>
<comment type="caution">
    <text evidence="1">The sequence shown here is derived from an EMBL/GenBank/DDBJ whole genome shotgun (WGS) entry which is preliminary data.</text>
</comment>
<name>A0A9N8V5M4_FUNMO</name>